<keyword evidence="7" id="KW-0378">Hydrolase</keyword>
<dbReference type="Pfam" id="PF17917">
    <property type="entry name" value="RT_RNaseH"/>
    <property type="match status" value="1"/>
</dbReference>
<dbReference type="FunFam" id="3.10.10.10:FF:000007">
    <property type="entry name" value="Retrovirus-related Pol polyprotein from transposon 17.6-like Protein"/>
    <property type="match status" value="1"/>
</dbReference>
<dbReference type="InterPro" id="IPR001878">
    <property type="entry name" value="Znf_CCHC"/>
</dbReference>
<dbReference type="CDD" id="cd09274">
    <property type="entry name" value="RNase_HI_RT_Ty3"/>
    <property type="match status" value="1"/>
</dbReference>
<dbReference type="CDD" id="cd00303">
    <property type="entry name" value="retropepsin_like"/>
    <property type="match status" value="1"/>
</dbReference>
<evidence type="ECO:0000313" key="14">
    <source>
        <dbReference type="EMBL" id="PWA81295.1"/>
    </source>
</evidence>
<keyword evidence="8" id="KW-0695">RNA-directed DNA polymerase</keyword>
<feature type="region of interest" description="Disordered" evidence="10">
    <location>
        <begin position="322"/>
        <end position="368"/>
    </location>
</feature>
<dbReference type="FunFam" id="1.10.340.70:FF:000001">
    <property type="entry name" value="Retrovirus-related Pol polyprotein from transposon gypsy-like Protein"/>
    <property type="match status" value="1"/>
</dbReference>
<feature type="domain" description="Integrase catalytic" evidence="13">
    <location>
        <begin position="1204"/>
        <end position="1364"/>
    </location>
</feature>
<sequence length="1532" mass="173938">MVNGVEDPKTRTGGGVRSIEDMDRAINDLTTKFESMSTVLNEIRSAIGGGNGKHPNREGNEHGNYRFRPNNDGFLRNHARNQSPKQVWRHDEVMFSDEEGEEEAFDEFGEGLREGNPRRRPMVRRNVNHQGYGERQGYRVKAEIPNFVGNLDIEAVLDWLYEVDKFFDIMDVPDYEQVKIVAYKLRGGAGAWWQREQDNRRAHGRRPVDTWAVMKRMIKGRFLPPDIEQILYQQYHNCVQGKRTVAEYTGEFLRLQARCNLRETDEQTAARYVSGLNSSIQEKLSLISIWSVDQAQNLAMKAERMTTKTGAGFRRVTLESTSSYGAKPNQNQFALPSTTTSTSTNSKASGSGVDKSKETQPVKSNPYAKPVGDKCFRCGEPGHRSNVCPKRNTLYTSEVGNDGVFGDESFQEEDDVEYTEPLDGELEQITCVIQRTLCSPKVSDSSQRNKIFQTKCLVKEKICSIIIDGGSCENLVSKALVKAFKLPTEPHPNPYQIGWIKKGPAIKVTEICKVPLAIGKHYNEIVTCDVVDMEACHVLLGRPWQHDVDATHQGKSNMYLFKWSGKTIAMLPLGVTSPGKKVDNKTLVTLVSSPKEFQAERKETGVSYALVVKGVEDGMDNVIPEVIKPVLEEFSKVVADDTPDSLPPLRNIQHQIDLVPGASLPNLPHYRMSPKESDILREKVEELLRKGHIQESISPCAVPALLTPKKDGSWRMCVDSRAINKITVRYRFPIPRLDDLLDQLSGAKLFSKIDLRSGYHQIRIKPGDEWKTAFKTKDGLYEWLVMPFGLSNAPSTFMRLMTQVLRPFMGKFVVVYFDDILVYSQTEKEHLDHLRKVLKALTENELFVNLKKCTFLTNKLLFLGYIVSSDGIHVDEDKVKAVRDWPSPKTLTEVRSFHGLATFYRRFVRNFSSIVAPITNCMKKGPFKWTQEAEESFKIIKERLTTAPVLSLPNFDNVFELECDACGTGIGAVLSQEGRPVAFHSEKLNEARQKWSTYEQELYAVVQAMKKWEHYLIQREFVVYSDHQALKYFQTQRHLNKIHARWASFLEKFNYVIKHKSGASNKVADALSRKTTLLVTISNDVVGFESIKGLYENDEDFRSTWEEIETKQHRGEFLLLDGYLFKGNRLCIPKTSLRSQLIKEVHAGGLSAHLGRDKTIASMESRFYWPQLKRDVGSFVRRCVVCQEGKGKAQNTGLYMPLPVPESPWVDISMDFVLGLPRTQRGVDSVFVVVDRFSKMAHFIPCKKTSDAAHIARLFFQEVVRLHGVPKSITSDRDSKFLAHFWLTLWRRLGTSLNFSSTAHPQTDGQTEVVNRTLGNMIRCLCGEKPKLWDVSLAQAEFAYNSAVHSSTGFSPFDVVYKTSPRQVVDLVDLPGKKNVQANKMVEEVQATHEVVRAKISESNAKYKAAADKHRRVKLFKVGDEVMVFLRKERFPVGTYSKLQPKKYGPYKILRKINDNAYVVDLPNTMSISKTFNVSDIYEFHPEDVIEGENSRTSSSKVGRNDEDMINELAEVYLENLGRGKRTNNSLA</sequence>
<feature type="compositionally biased region" description="Basic and acidic residues" evidence="10">
    <location>
        <begin position="55"/>
        <end position="64"/>
    </location>
</feature>
<dbReference type="Gene3D" id="3.30.420.10">
    <property type="entry name" value="Ribonuclease H-like superfamily/Ribonuclease H"/>
    <property type="match status" value="1"/>
</dbReference>
<dbReference type="GO" id="GO:0004519">
    <property type="term" value="F:endonuclease activity"/>
    <property type="evidence" value="ECO:0007669"/>
    <property type="project" value="UniProtKB-KW"/>
</dbReference>
<dbReference type="PANTHER" id="PTHR35046:SF26">
    <property type="entry name" value="RNA-DIRECTED DNA POLYMERASE"/>
    <property type="match status" value="1"/>
</dbReference>
<evidence type="ECO:0000256" key="8">
    <source>
        <dbReference type="ARBA" id="ARBA00022918"/>
    </source>
</evidence>
<dbReference type="GO" id="GO:0003676">
    <property type="term" value="F:nucleic acid binding"/>
    <property type="evidence" value="ECO:0007669"/>
    <property type="project" value="InterPro"/>
</dbReference>
<keyword evidence="9" id="KW-0479">Metal-binding</keyword>
<keyword evidence="9" id="KW-0862">Zinc</keyword>
<proteinExistence type="predicted"/>
<dbReference type="SUPFAM" id="SSF53098">
    <property type="entry name" value="Ribonuclease H-like"/>
    <property type="match status" value="1"/>
</dbReference>
<keyword evidence="4" id="KW-0548">Nucleotidyltransferase</keyword>
<dbReference type="InterPro" id="IPR043502">
    <property type="entry name" value="DNA/RNA_pol_sf"/>
</dbReference>
<dbReference type="FunFam" id="3.30.420.10:FF:000032">
    <property type="entry name" value="Retrovirus-related Pol polyprotein from transposon 297-like Protein"/>
    <property type="match status" value="1"/>
</dbReference>
<dbReference type="InterPro" id="IPR021109">
    <property type="entry name" value="Peptidase_aspartic_dom_sf"/>
</dbReference>
<dbReference type="SUPFAM" id="SSF56672">
    <property type="entry name" value="DNA/RNA polymerases"/>
    <property type="match status" value="1"/>
</dbReference>
<protein>
    <recommendedName>
        <fullName evidence="1">RNA-directed DNA polymerase</fullName>
        <ecNumber evidence="1">2.7.7.49</ecNumber>
    </recommendedName>
</protein>
<dbReference type="InterPro" id="IPR012337">
    <property type="entry name" value="RNaseH-like_sf"/>
</dbReference>
<evidence type="ECO:0000256" key="3">
    <source>
        <dbReference type="ARBA" id="ARBA00022679"/>
    </source>
</evidence>
<dbReference type="InterPro" id="IPR041588">
    <property type="entry name" value="Integrase_H2C2"/>
</dbReference>
<evidence type="ECO:0000259" key="11">
    <source>
        <dbReference type="PROSITE" id="PS50158"/>
    </source>
</evidence>
<evidence type="ECO:0000259" key="13">
    <source>
        <dbReference type="PROSITE" id="PS50994"/>
    </source>
</evidence>
<dbReference type="CDD" id="cd01647">
    <property type="entry name" value="RT_LTR"/>
    <property type="match status" value="1"/>
</dbReference>
<dbReference type="InterPro" id="IPR005162">
    <property type="entry name" value="Retrotrans_gag_dom"/>
</dbReference>
<dbReference type="STRING" id="35608.A0A2U1P6A2"/>
<evidence type="ECO:0000313" key="15">
    <source>
        <dbReference type="Proteomes" id="UP000245207"/>
    </source>
</evidence>
<feature type="domain" description="Reverse transcriptase" evidence="12">
    <location>
        <begin position="688"/>
        <end position="867"/>
    </location>
</feature>
<reference evidence="14 15" key="1">
    <citation type="journal article" date="2018" name="Mol. Plant">
        <title>The genome of Artemisia annua provides insight into the evolution of Asteraceae family and artemisinin biosynthesis.</title>
        <authorList>
            <person name="Shen Q."/>
            <person name="Zhang L."/>
            <person name="Liao Z."/>
            <person name="Wang S."/>
            <person name="Yan T."/>
            <person name="Shi P."/>
            <person name="Liu M."/>
            <person name="Fu X."/>
            <person name="Pan Q."/>
            <person name="Wang Y."/>
            <person name="Lv Z."/>
            <person name="Lu X."/>
            <person name="Zhang F."/>
            <person name="Jiang W."/>
            <person name="Ma Y."/>
            <person name="Chen M."/>
            <person name="Hao X."/>
            <person name="Li L."/>
            <person name="Tang Y."/>
            <person name="Lv G."/>
            <person name="Zhou Y."/>
            <person name="Sun X."/>
            <person name="Brodelius P.E."/>
            <person name="Rose J.K.C."/>
            <person name="Tang K."/>
        </authorList>
    </citation>
    <scope>NUCLEOTIDE SEQUENCE [LARGE SCALE GENOMIC DNA]</scope>
    <source>
        <strain evidence="15">cv. Huhao1</strain>
        <tissue evidence="14">Leaf</tissue>
    </source>
</reference>
<dbReference type="EC" id="2.7.7.49" evidence="1"/>
<dbReference type="EMBL" id="PKPP01001608">
    <property type="protein sequence ID" value="PWA81295.1"/>
    <property type="molecule type" value="Genomic_DNA"/>
</dbReference>
<feature type="domain" description="CCHC-type" evidence="11">
    <location>
        <begin position="374"/>
        <end position="390"/>
    </location>
</feature>
<evidence type="ECO:0000256" key="2">
    <source>
        <dbReference type="ARBA" id="ARBA00022670"/>
    </source>
</evidence>
<feature type="compositionally biased region" description="Polar residues" evidence="10">
    <location>
        <begin position="322"/>
        <end position="336"/>
    </location>
</feature>
<dbReference type="InterPro" id="IPR000477">
    <property type="entry name" value="RT_dom"/>
</dbReference>
<feature type="compositionally biased region" description="Low complexity" evidence="10">
    <location>
        <begin position="337"/>
        <end position="351"/>
    </location>
</feature>
<dbReference type="SUPFAM" id="SSF57756">
    <property type="entry name" value="Retrovirus zinc finger-like domains"/>
    <property type="match status" value="1"/>
</dbReference>
<evidence type="ECO:0000259" key="12">
    <source>
        <dbReference type="PROSITE" id="PS50878"/>
    </source>
</evidence>
<dbReference type="Gene3D" id="2.40.70.10">
    <property type="entry name" value="Acid Proteases"/>
    <property type="match status" value="1"/>
</dbReference>
<feature type="region of interest" description="Disordered" evidence="10">
    <location>
        <begin position="46"/>
        <end position="88"/>
    </location>
</feature>
<dbReference type="FunFam" id="3.10.20.370:FF:000001">
    <property type="entry name" value="Retrovirus-related Pol polyprotein from transposon 17.6-like protein"/>
    <property type="match status" value="1"/>
</dbReference>
<dbReference type="Gene3D" id="1.10.340.70">
    <property type="match status" value="1"/>
</dbReference>
<dbReference type="InterPro" id="IPR041373">
    <property type="entry name" value="RT_RNaseH"/>
</dbReference>
<evidence type="ECO:0000256" key="5">
    <source>
        <dbReference type="ARBA" id="ARBA00022722"/>
    </source>
</evidence>
<evidence type="ECO:0000256" key="7">
    <source>
        <dbReference type="ARBA" id="ARBA00022801"/>
    </source>
</evidence>
<dbReference type="Pfam" id="PF24626">
    <property type="entry name" value="SH3_Tf2-1"/>
    <property type="match status" value="1"/>
</dbReference>
<comment type="caution">
    <text evidence="14">The sequence shown here is derived from an EMBL/GenBank/DDBJ whole genome shotgun (WGS) entry which is preliminary data.</text>
</comment>
<keyword evidence="15" id="KW-1185">Reference proteome</keyword>
<name>A0A2U1P6A2_ARTAN</name>
<dbReference type="Gene3D" id="4.10.60.10">
    <property type="entry name" value="Zinc finger, CCHC-type"/>
    <property type="match status" value="1"/>
</dbReference>
<dbReference type="Gene3D" id="3.10.10.10">
    <property type="entry name" value="HIV Type 1 Reverse Transcriptase, subunit A, domain 1"/>
    <property type="match status" value="1"/>
</dbReference>
<dbReference type="SMART" id="SM00343">
    <property type="entry name" value="ZnF_C2HC"/>
    <property type="match status" value="1"/>
</dbReference>
<evidence type="ECO:0000256" key="9">
    <source>
        <dbReference type="PROSITE-ProRule" id="PRU00047"/>
    </source>
</evidence>
<keyword evidence="6" id="KW-0255">Endonuclease</keyword>
<dbReference type="Proteomes" id="UP000245207">
    <property type="component" value="Unassembled WGS sequence"/>
</dbReference>
<dbReference type="PROSITE" id="PS50878">
    <property type="entry name" value="RT_POL"/>
    <property type="match status" value="1"/>
</dbReference>
<dbReference type="OrthoDB" id="407598at2759"/>
<evidence type="ECO:0000256" key="6">
    <source>
        <dbReference type="ARBA" id="ARBA00022759"/>
    </source>
</evidence>
<dbReference type="GO" id="GO:0008233">
    <property type="term" value="F:peptidase activity"/>
    <property type="evidence" value="ECO:0007669"/>
    <property type="project" value="UniProtKB-KW"/>
</dbReference>
<dbReference type="Pfam" id="PF00098">
    <property type="entry name" value="zf-CCHC"/>
    <property type="match status" value="1"/>
</dbReference>
<dbReference type="Gene3D" id="3.10.20.370">
    <property type="match status" value="1"/>
</dbReference>
<dbReference type="GO" id="GO:0015074">
    <property type="term" value="P:DNA integration"/>
    <property type="evidence" value="ECO:0007669"/>
    <property type="project" value="InterPro"/>
</dbReference>
<dbReference type="Pfam" id="PF17921">
    <property type="entry name" value="Integrase_H2C2"/>
    <property type="match status" value="1"/>
</dbReference>
<gene>
    <name evidence="14" type="ORF">CTI12_AA189480</name>
</gene>
<organism evidence="14 15">
    <name type="scientific">Artemisia annua</name>
    <name type="common">Sweet wormwood</name>
    <dbReference type="NCBI Taxonomy" id="35608"/>
    <lineage>
        <taxon>Eukaryota</taxon>
        <taxon>Viridiplantae</taxon>
        <taxon>Streptophyta</taxon>
        <taxon>Embryophyta</taxon>
        <taxon>Tracheophyta</taxon>
        <taxon>Spermatophyta</taxon>
        <taxon>Magnoliopsida</taxon>
        <taxon>eudicotyledons</taxon>
        <taxon>Gunneridae</taxon>
        <taxon>Pentapetalae</taxon>
        <taxon>asterids</taxon>
        <taxon>campanulids</taxon>
        <taxon>Asterales</taxon>
        <taxon>Asteraceae</taxon>
        <taxon>Asteroideae</taxon>
        <taxon>Anthemideae</taxon>
        <taxon>Artemisiinae</taxon>
        <taxon>Artemisia</taxon>
    </lineage>
</organism>
<evidence type="ECO:0000256" key="10">
    <source>
        <dbReference type="SAM" id="MobiDB-lite"/>
    </source>
</evidence>
<accession>A0A2U1P6A2</accession>
<dbReference type="InterPro" id="IPR036875">
    <property type="entry name" value="Znf_CCHC_sf"/>
</dbReference>
<dbReference type="GO" id="GO:0006508">
    <property type="term" value="P:proteolysis"/>
    <property type="evidence" value="ECO:0007669"/>
    <property type="project" value="UniProtKB-KW"/>
</dbReference>
<keyword evidence="2" id="KW-0645">Protease</keyword>
<dbReference type="GO" id="GO:0003964">
    <property type="term" value="F:RNA-directed DNA polymerase activity"/>
    <property type="evidence" value="ECO:0007669"/>
    <property type="project" value="UniProtKB-KW"/>
</dbReference>
<keyword evidence="5" id="KW-0540">Nuclease</keyword>
<dbReference type="FunFam" id="3.30.70.270:FF:000020">
    <property type="entry name" value="Transposon Tf2-6 polyprotein-like Protein"/>
    <property type="match status" value="1"/>
</dbReference>
<dbReference type="InterPro" id="IPR056924">
    <property type="entry name" value="SH3_Tf2-1"/>
</dbReference>
<dbReference type="Gene3D" id="3.30.70.270">
    <property type="match status" value="2"/>
</dbReference>
<dbReference type="GO" id="GO:0008270">
    <property type="term" value="F:zinc ion binding"/>
    <property type="evidence" value="ECO:0007669"/>
    <property type="project" value="UniProtKB-KW"/>
</dbReference>
<evidence type="ECO:0000256" key="4">
    <source>
        <dbReference type="ARBA" id="ARBA00022695"/>
    </source>
</evidence>
<dbReference type="PROSITE" id="PS50994">
    <property type="entry name" value="INTEGRASE"/>
    <property type="match status" value="1"/>
</dbReference>
<dbReference type="Pfam" id="PF03732">
    <property type="entry name" value="Retrotrans_gag"/>
    <property type="match status" value="1"/>
</dbReference>
<dbReference type="InterPro" id="IPR001584">
    <property type="entry name" value="Integrase_cat-core"/>
</dbReference>
<dbReference type="Pfam" id="PF00078">
    <property type="entry name" value="RVT_1"/>
    <property type="match status" value="1"/>
</dbReference>
<keyword evidence="9" id="KW-0863">Zinc-finger</keyword>
<keyword evidence="3" id="KW-0808">Transferase</keyword>
<dbReference type="InterPro" id="IPR036397">
    <property type="entry name" value="RNaseH_sf"/>
</dbReference>
<dbReference type="PANTHER" id="PTHR35046">
    <property type="entry name" value="ZINC KNUCKLE (CCHC-TYPE) FAMILY PROTEIN"/>
    <property type="match status" value="1"/>
</dbReference>
<evidence type="ECO:0000256" key="1">
    <source>
        <dbReference type="ARBA" id="ARBA00012493"/>
    </source>
</evidence>
<dbReference type="PROSITE" id="PS50158">
    <property type="entry name" value="ZF_CCHC"/>
    <property type="match status" value="1"/>
</dbReference>
<dbReference type="InterPro" id="IPR043128">
    <property type="entry name" value="Rev_trsase/Diguanyl_cyclase"/>
</dbReference>